<comment type="caution">
    <text evidence="2">The sequence shown here is derived from an EMBL/GenBank/DDBJ whole genome shotgun (WGS) entry which is preliminary data.</text>
</comment>
<dbReference type="OrthoDB" id="3479933at2"/>
<gene>
    <name evidence="2" type="ORF">E1294_10155</name>
</gene>
<dbReference type="Proteomes" id="UP000294543">
    <property type="component" value="Unassembled WGS sequence"/>
</dbReference>
<dbReference type="InterPro" id="IPR039564">
    <property type="entry name" value="Peptidase_C39-like"/>
</dbReference>
<dbReference type="EMBL" id="SMKP01000021">
    <property type="protein sequence ID" value="TDD22981.1"/>
    <property type="molecule type" value="Genomic_DNA"/>
</dbReference>
<feature type="domain" description="Peptidase C39-like" evidence="1">
    <location>
        <begin position="6"/>
        <end position="66"/>
    </location>
</feature>
<protein>
    <recommendedName>
        <fullName evidence="1">Peptidase C39-like domain-containing protein</fullName>
    </recommendedName>
</protein>
<evidence type="ECO:0000313" key="3">
    <source>
        <dbReference type="Proteomes" id="UP000294543"/>
    </source>
</evidence>
<organism evidence="2 3">
    <name type="scientific">Nonomuraea diastatica</name>
    <dbReference type="NCBI Taxonomy" id="1848329"/>
    <lineage>
        <taxon>Bacteria</taxon>
        <taxon>Bacillati</taxon>
        <taxon>Actinomycetota</taxon>
        <taxon>Actinomycetes</taxon>
        <taxon>Streptosporangiales</taxon>
        <taxon>Streptosporangiaceae</taxon>
        <taxon>Nonomuraea</taxon>
    </lineage>
</organism>
<sequence>MAIKGQMQQTGYYCAPASSSIVLRVFGISRTQAQLAKEMKTDPKAGATRRENTLAVLNAYVKPKGYVFRLT</sequence>
<proteinExistence type="predicted"/>
<evidence type="ECO:0000259" key="1">
    <source>
        <dbReference type="Pfam" id="PF13529"/>
    </source>
</evidence>
<name>A0A4R4WYT8_9ACTN</name>
<evidence type="ECO:0000313" key="2">
    <source>
        <dbReference type="EMBL" id="TDD22981.1"/>
    </source>
</evidence>
<reference evidence="2 3" key="1">
    <citation type="submission" date="2019-03" db="EMBL/GenBank/DDBJ databases">
        <title>Draft genome sequences of novel Actinobacteria.</title>
        <authorList>
            <person name="Sahin N."/>
            <person name="Ay H."/>
            <person name="Saygin H."/>
        </authorList>
    </citation>
    <scope>NUCLEOTIDE SEQUENCE [LARGE SCALE GENOMIC DNA]</scope>
    <source>
        <strain evidence="2 3">KC712</strain>
    </source>
</reference>
<dbReference type="AlphaFoldDB" id="A0A4R4WYT8"/>
<accession>A0A4R4WYT8</accession>
<dbReference type="Pfam" id="PF13529">
    <property type="entry name" value="Peptidase_C39_2"/>
    <property type="match status" value="1"/>
</dbReference>
<keyword evidence="3" id="KW-1185">Reference proteome</keyword>
<dbReference type="RefSeq" id="WP_132507137.1">
    <property type="nucleotide sequence ID" value="NZ_SMKP01000021.1"/>
</dbReference>